<dbReference type="SMART" id="SM00398">
    <property type="entry name" value="HMG"/>
    <property type="match status" value="1"/>
</dbReference>
<keyword evidence="4" id="KW-1185">Reference proteome</keyword>
<organism evidence="3 4">
    <name type="scientific">Boothiomyces macroporosus</name>
    <dbReference type="NCBI Taxonomy" id="261099"/>
    <lineage>
        <taxon>Eukaryota</taxon>
        <taxon>Fungi</taxon>
        <taxon>Fungi incertae sedis</taxon>
        <taxon>Chytridiomycota</taxon>
        <taxon>Chytridiomycota incertae sedis</taxon>
        <taxon>Chytridiomycetes</taxon>
        <taxon>Rhizophydiales</taxon>
        <taxon>Terramycetaceae</taxon>
        <taxon>Boothiomyces</taxon>
    </lineage>
</organism>
<evidence type="ECO:0000259" key="2">
    <source>
        <dbReference type="PROSITE" id="PS50118"/>
    </source>
</evidence>
<name>A0AAD5YAN6_9FUNG</name>
<feature type="domain" description="HMG box" evidence="2">
    <location>
        <begin position="9"/>
        <end position="77"/>
    </location>
</feature>
<dbReference type="GO" id="GO:0003677">
    <property type="term" value="F:DNA binding"/>
    <property type="evidence" value="ECO:0007669"/>
    <property type="project" value="UniProtKB-UniRule"/>
</dbReference>
<accession>A0AAD5YAN6</accession>
<dbReference type="InterPro" id="IPR036910">
    <property type="entry name" value="HMG_box_dom_sf"/>
</dbReference>
<dbReference type="GO" id="GO:0005634">
    <property type="term" value="C:nucleus"/>
    <property type="evidence" value="ECO:0007669"/>
    <property type="project" value="UniProtKB-UniRule"/>
</dbReference>
<dbReference type="InterPro" id="IPR009071">
    <property type="entry name" value="HMG_box_dom"/>
</dbReference>
<evidence type="ECO:0000256" key="1">
    <source>
        <dbReference type="PROSITE-ProRule" id="PRU00267"/>
    </source>
</evidence>
<gene>
    <name evidence="3" type="ORF">HK103_005919</name>
</gene>
<reference evidence="3" key="1">
    <citation type="submission" date="2020-05" db="EMBL/GenBank/DDBJ databases">
        <title>Phylogenomic resolution of chytrid fungi.</title>
        <authorList>
            <person name="Stajich J.E."/>
            <person name="Amses K."/>
            <person name="Simmons R."/>
            <person name="Seto K."/>
            <person name="Myers J."/>
            <person name="Bonds A."/>
            <person name="Quandt C.A."/>
            <person name="Barry K."/>
            <person name="Liu P."/>
            <person name="Grigoriev I."/>
            <person name="Longcore J.E."/>
            <person name="James T.Y."/>
        </authorList>
    </citation>
    <scope>NUCLEOTIDE SEQUENCE</scope>
    <source>
        <strain evidence="3">PLAUS21</strain>
    </source>
</reference>
<dbReference type="PROSITE" id="PS50118">
    <property type="entry name" value="HMG_BOX_2"/>
    <property type="match status" value="1"/>
</dbReference>
<comment type="caution">
    <text evidence="3">The sequence shown here is derived from an EMBL/GenBank/DDBJ whole genome shotgun (WGS) entry which is preliminary data.</text>
</comment>
<dbReference type="EMBL" id="JADGKB010000006">
    <property type="protein sequence ID" value="KAJ3261311.1"/>
    <property type="molecule type" value="Genomic_DNA"/>
</dbReference>
<keyword evidence="1" id="KW-0238">DNA-binding</keyword>
<evidence type="ECO:0000313" key="3">
    <source>
        <dbReference type="EMBL" id="KAJ3261311.1"/>
    </source>
</evidence>
<feature type="DNA-binding region" description="HMG box" evidence="1">
    <location>
        <begin position="9"/>
        <end position="77"/>
    </location>
</feature>
<proteinExistence type="predicted"/>
<dbReference type="Pfam" id="PF00505">
    <property type="entry name" value="HMG_box"/>
    <property type="match status" value="1"/>
</dbReference>
<sequence length="118" mass="13837">MKAKSDIKPKRPINAFFRYKRDMREVIAKKYNVQKNSEIASLCATLWENEHPDVKLHYAKETEREFSRYRSHILKLESAPKSIDLAALQHFHIDDLTTGFTPRLEQCEPILDFISGQC</sequence>
<protein>
    <recommendedName>
        <fullName evidence="2">HMG box domain-containing protein</fullName>
    </recommendedName>
</protein>
<dbReference type="Gene3D" id="1.10.30.10">
    <property type="entry name" value="High mobility group box domain"/>
    <property type="match status" value="1"/>
</dbReference>
<dbReference type="Proteomes" id="UP001210925">
    <property type="component" value="Unassembled WGS sequence"/>
</dbReference>
<dbReference type="AlphaFoldDB" id="A0AAD5YAN6"/>
<keyword evidence="1" id="KW-0539">Nucleus</keyword>
<evidence type="ECO:0000313" key="4">
    <source>
        <dbReference type="Proteomes" id="UP001210925"/>
    </source>
</evidence>
<dbReference type="SUPFAM" id="SSF47095">
    <property type="entry name" value="HMG-box"/>
    <property type="match status" value="1"/>
</dbReference>